<comment type="catalytic activity">
    <reaction evidence="1">
        <text>(2R)-2-phosphoglycerate = (2R)-3-phosphoglycerate</text>
        <dbReference type="Rhea" id="RHEA:15901"/>
        <dbReference type="ChEBI" id="CHEBI:58272"/>
        <dbReference type="ChEBI" id="CHEBI:58289"/>
        <dbReference type="EC" id="5.4.2.11"/>
    </reaction>
</comment>
<dbReference type="InterPro" id="IPR005952">
    <property type="entry name" value="Phosphogly_mut1"/>
</dbReference>
<dbReference type="GO" id="GO:0004619">
    <property type="term" value="F:phosphoglycerate mutase activity"/>
    <property type="evidence" value="ECO:0007669"/>
    <property type="project" value="UniProtKB-EC"/>
</dbReference>
<keyword evidence="5" id="KW-0413">Isomerase</keyword>
<dbReference type="Gene3D" id="3.40.50.1240">
    <property type="entry name" value="Phosphoglycerate mutase-like"/>
    <property type="match status" value="1"/>
</dbReference>
<protein>
    <recommendedName>
        <fullName evidence="3">phosphoglycerate mutase (2,3-diphosphoglycerate-dependent)</fullName>
        <ecNumber evidence="3">5.4.2.11</ecNumber>
    </recommendedName>
</protein>
<dbReference type="SMART" id="SM00855">
    <property type="entry name" value="PGAM"/>
    <property type="match status" value="1"/>
</dbReference>
<dbReference type="PANTHER" id="PTHR11931">
    <property type="entry name" value="PHOSPHOGLYCERATE MUTASE"/>
    <property type="match status" value="1"/>
</dbReference>
<dbReference type="PROSITE" id="PS00175">
    <property type="entry name" value="PG_MUTASE"/>
    <property type="match status" value="1"/>
</dbReference>
<keyword evidence="4" id="KW-0324">Glycolysis</keyword>
<dbReference type="SUPFAM" id="SSF53254">
    <property type="entry name" value="Phosphoglycerate mutase-like"/>
    <property type="match status" value="1"/>
</dbReference>
<dbReference type="GO" id="GO:0006096">
    <property type="term" value="P:glycolytic process"/>
    <property type="evidence" value="ECO:0007669"/>
    <property type="project" value="UniProtKB-KW"/>
</dbReference>
<dbReference type="HAMAP" id="MF_01039">
    <property type="entry name" value="PGAM_GpmA"/>
    <property type="match status" value="1"/>
</dbReference>
<evidence type="ECO:0000256" key="1">
    <source>
        <dbReference type="ARBA" id="ARBA00000380"/>
    </source>
</evidence>
<dbReference type="EMBL" id="CAFBNR010000086">
    <property type="protein sequence ID" value="CAB4967222.1"/>
    <property type="molecule type" value="Genomic_DNA"/>
</dbReference>
<dbReference type="NCBIfam" id="TIGR01258">
    <property type="entry name" value="pgm_1"/>
    <property type="match status" value="1"/>
</dbReference>
<dbReference type="FunFam" id="3.40.50.1240:FF:000003">
    <property type="entry name" value="2,3-bisphosphoglycerate-dependent phosphoglycerate mutase"/>
    <property type="match status" value="1"/>
</dbReference>
<dbReference type="NCBIfam" id="NF010713">
    <property type="entry name" value="PRK14115.1"/>
    <property type="match status" value="1"/>
</dbReference>
<dbReference type="InterPro" id="IPR029033">
    <property type="entry name" value="His_PPase_superfam"/>
</dbReference>
<dbReference type="AlphaFoldDB" id="A0A6J7GPT0"/>
<organism evidence="6">
    <name type="scientific">freshwater metagenome</name>
    <dbReference type="NCBI Taxonomy" id="449393"/>
    <lineage>
        <taxon>unclassified sequences</taxon>
        <taxon>metagenomes</taxon>
        <taxon>ecological metagenomes</taxon>
    </lineage>
</organism>
<gene>
    <name evidence="6" type="ORF">UFOPK3573_01090</name>
    <name evidence="7" type="ORF">UFOPK3879_01307</name>
</gene>
<evidence type="ECO:0000256" key="4">
    <source>
        <dbReference type="ARBA" id="ARBA00023152"/>
    </source>
</evidence>
<evidence type="ECO:0000313" key="7">
    <source>
        <dbReference type="EMBL" id="CAB4967222.1"/>
    </source>
</evidence>
<sequence length="266" mass="29081">MAQIGCLAYHLDMPGTLIVLRHGQSTWNQLNLFTGWHDVPLTPQGIAEAKAAGVTLSQAGMKFGAVHTSLLERAIDTTQLVLHEMGQDNLPVVKTWLLNERHYGALQGLDKKATTELHGAEQTMIWRRSFDIAPPPAPLDSPEHPINEAKYQELVRQGLDKNLLPATECLKDVLVRVLPYWNDVIRPQLQAGTNVLVTAHGNSIRALAMHLEHISAADITDMNIPTGVPRRYEFTDSMDVKSVDYMGDAAAIAAAADAVSRQATAG</sequence>
<name>A0A6J7GPT0_9ZZZZ</name>
<evidence type="ECO:0000256" key="3">
    <source>
        <dbReference type="ARBA" id="ARBA00012028"/>
    </source>
</evidence>
<accession>A0A6J7GPT0</accession>
<dbReference type="Pfam" id="PF00300">
    <property type="entry name" value="His_Phos_1"/>
    <property type="match status" value="2"/>
</dbReference>
<evidence type="ECO:0000313" key="6">
    <source>
        <dbReference type="EMBL" id="CAB4908708.1"/>
    </source>
</evidence>
<dbReference type="EC" id="5.4.2.11" evidence="3"/>
<evidence type="ECO:0000256" key="2">
    <source>
        <dbReference type="ARBA" id="ARBA00006717"/>
    </source>
</evidence>
<dbReference type="InterPro" id="IPR013078">
    <property type="entry name" value="His_Pase_superF_clade-1"/>
</dbReference>
<comment type="similarity">
    <text evidence="2">Belongs to the phosphoglycerate mutase family. BPG-dependent PGAM subfamily.</text>
</comment>
<dbReference type="InterPro" id="IPR001345">
    <property type="entry name" value="PG/BPGM_mutase_AS"/>
</dbReference>
<proteinExistence type="inferred from homology"/>
<dbReference type="EMBL" id="CAFBMJ010000106">
    <property type="protein sequence ID" value="CAB4908708.1"/>
    <property type="molecule type" value="Genomic_DNA"/>
</dbReference>
<reference evidence="6" key="1">
    <citation type="submission" date="2020-05" db="EMBL/GenBank/DDBJ databases">
        <authorList>
            <person name="Chiriac C."/>
            <person name="Salcher M."/>
            <person name="Ghai R."/>
            <person name="Kavagutti S V."/>
        </authorList>
    </citation>
    <scope>NUCLEOTIDE SEQUENCE</scope>
</reference>
<dbReference type="CDD" id="cd07067">
    <property type="entry name" value="HP_PGM_like"/>
    <property type="match status" value="1"/>
</dbReference>
<evidence type="ECO:0000256" key="5">
    <source>
        <dbReference type="ARBA" id="ARBA00023235"/>
    </source>
</evidence>